<dbReference type="EMBL" id="VYQF01000002">
    <property type="protein sequence ID" value="KAA9039122.1"/>
    <property type="molecule type" value="Genomic_DNA"/>
</dbReference>
<keyword evidence="2" id="KW-0472">Membrane</keyword>
<evidence type="ECO:0000313" key="5">
    <source>
        <dbReference type="Proteomes" id="UP000326903"/>
    </source>
</evidence>
<proteinExistence type="predicted"/>
<feature type="compositionally biased region" description="Pro residues" evidence="1">
    <location>
        <begin position="81"/>
        <end position="98"/>
    </location>
</feature>
<dbReference type="PANTHER" id="PTHR33446:SF2">
    <property type="entry name" value="PROTEIN TONB"/>
    <property type="match status" value="1"/>
</dbReference>
<dbReference type="AlphaFoldDB" id="A0A5J5IIF8"/>
<comment type="caution">
    <text evidence="4">The sequence shown here is derived from an EMBL/GenBank/DDBJ whole genome shotgun (WGS) entry which is preliminary data.</text>
</comment>
<accession>A0A5J5IIF8</accession>
<feature type="region of interest" description="Disordered" evidence="1">
    <location>
        <begin position="77"/>
        <end position="98"/>
    </location>
</feature>
<keyword evidence="2" id="KW-1133">Transmembrane helix</keyword>
<dbReference type="InterPro" id="IPR051045">
    <property type="entry name" value="TonB-dependent_transducer"/>
</dbReference>
<feature type="domain" description="TonB C-terminal" evidence="3">
    <location>
        <begin position="207"/>
        <end position="265"/>
    </location>
</feature>
<dbReference type="SUPFAM" id="SSF74653">
    <property type="entry name" value="TolA/TonB C-terminal domain"/>
    <property type="match status" value="1"/>
</dbReference>
<dbReference type="Proteomes" id="UP000326903">
    <property type="component" value="Unassembled WGS sequence"/>
</dbReference>
<gene>
    <name evidence="4" type="ORF">FW778_09800</name>
</gene>
<dbReference type="PANTHER" id="PTHR33446">
    <property type="entry name" value="PROTEIN TONB-RELATED"/>
    <property type="match status" value="1"/>
</dbReference>
<organism evidence="4 5">
    <name type="scientific">Ginsengibacter hankyongi</name>
    <dbReference type="NCBI Taxonomy" id="2607284"/>
    <lineage>
        <taxon>Bacteria</taxon>
        <taxon>Pseudomonadati</taxon>
        <taxon>Bacteroidota</taxon>
        <taxon>Chitinophagia</taxon>
        <taxon>Chitinophagales</taxon>
        <taxon>Chitinophagaceae</taxon>
        <taxon>Ginsengibacter</taxon>
    </lineage>
</organism>
<evidence type="ECO:0000313" key="4">
    <source>
        <dbReference type="EMBL" id="KAA9039122.1"/>
    </source>
</evidence>
<dbReference type="GO" id="GO:0055085">
    <property type="term" value="P:transmembrane transport"/>
    <property type="evidence" value="ECO:0007669"/>
    <property type="project" value="InterPro"/>
</dbReference>
<protein>
    <submittedName>
        <fullName evidence="4">Energy transducer TonB</fullName>
    </submittedName>
</protein>
<sequence length="274" mass="29903">MEANQILKSDLLDILFEGRNKEYGAYELRKTYNKRIKIALGSTVIILLLIFAGSVIADKLSSSKDVKVVQTKDLVMEAAPNEPPPPPPPPPPKLPPPPPIATIQFTPPKVVKDEEVIKPPPEVKQIEEAKVDVKTVEGTKDLGIVAPPVEDKGTQVVAAPVAKDEDADKVFTKVEIDAQFPGGPGAWQKYVTRAIQADIDEFTESDYGTCIVKFIVDKTGKVSQVEATTMKGTKLAEIATNAIRKGPNWTPAQQNGRYVNAYRLQPVTLTNPDQ</sequence>
<dbReference type="GO" id="GO:0031992">
    <property type="term" value="F:energy transducer activity"/>
    <property type="evidence" value="ECO:0007669"/>
    <property type="project" value="TreeGrafter"/>
</dbReference>
<dbReference type="GO" id="GO:0098797">
    <property type="term" value="C:plasma membrane protein complex"/>
    <property type="evidence" value="ECO:0007669"/>
    <property type="project" value="TreeGrafter"/>
</dbReference>
<evidence type="ECO:0000259" key="3">
    <source>
        <dbReference type="Pfam" id="PF03544"/>
    </source>
</evidence>
<dbReference type="RefSeq" id="WP_150414526.1">
    <property type="nucleotide sequence ID" value="NZ_VYQF01000002.1"/>
</dbReference>
<evidence type="ECO:0000256" key="1">
    <source>
        <dbReference type="SAM" id="MobiDB-lite"/>
    </source>
</evidence>
<dbReference type="SUPFAM" id="SSF101447">
    <property type="entry name" value="Formin homology 2 domain (FH2 domain)"/>
    <property type="match status" value="1"/>
</dbReference>
<feature type="transmembrane region" description="Helical" evidence="2">
    <location>
        <begin position="38"/>
        <end position="57"/>
    </location>
</feature>
<keyword evidence="2" id="KW-0812">Transmembrane</keyword>
<name>A0A5J5IIF8_9BACT</name>
<dbReference type="Pfam" id="PF03544">
    <property type="entry name" value="TonB_C"/>
    <property type="match status" value="1"/>
</dbReference>
<dbReference type="InterPro" id="IPR037682">
    <property type="entry name" value="TonB_C"/>
</dbReference>
<dbReference type="Gene3D" id="3.30.1150.10">
    <property type="match status" value="1"/>
</dbReference>
<keyword evidence="5" id="KW-1185">Reference proteome</keyword>
<evidence type="ECO:0000256" key="2">
    <source>
        <dbReference type="SAM" id="Phobius"/>
    </source>
</evidence>
<reference evidence="4 5" key="1">
    <citation type="submission" date="2019-09" db="EMBL/GenBank/DDBJ databases">
        <title>Draft genome sequence of Ginsengibacter sp. BR5-29.</title>
        <authorList>
            <person name="Im W.-T."/>
        </authorList>
    </citation>
    <scope>NUCLEOTIDE SEQUENCE [LARGE SCALE GENOMIC DNA]</scope>
    <source>
        <strain evidence="4 5">BR5-29</strain>
    </source>
</reference>